<proteinExistence type="predicted"/>
<organism evidence="1 2">
    <name type="scientific">Trebonia kvetii</name>
    <dbReference type="NCBI Taxonomy" id="2480626"/>
    <lineage>
        <taxon>Bacteria</taxon>
        <taxon>Bacillati</taxon>
        <taxon>Actinomycetota</taxon>
        <taxon>Actinomycetes</taxon>
        <taxon>Streptosporangiales</taxon>
        <taxon>Treboniaceae</taxon>
        <taxon>Trebonia</taxon>
    </lineage>
</organism>
<accession>A0A6P2BWL0</accession>
<reference evidence="1 2" key="1">
    <citation type="submission" date="2018-11" db="EMBL/GenBank/DDBJ databases">
        <title>Trebonia kvetii gen.nov., sp.nov., a novel acidophilic actinobacterium, and proposal of the new actinobacterial family Treboniaceae fam. nov.</title>
        <authorList>
            <person name="Rapoport D."/>
            <person name="Sagova-Mareckova M."/>
            <person name="Sedlacek I."/>
            <person name="Provaznik J."/>
            <person name="Kralova S."/>
            <person name="Pavlinic D."/>
            <person name="Benes V."/>
            <person name="Kopecky J."/>
        </authorList>
    </citation>
    <scope>NUCLEOTIDE SEQUENCE [LARGE SCALE GENOMIC DNA]</scope>
    <source>
        <strain evidence="1 2">15Tr583</strain>
    </source>
</reference>
<sequence length="82" mass="8869">MTPSRYRIVLRGRLGDRFESAFDGMALELGPNQSVLVGEIRDQAHLYGLLDRLRDFGIELLAVEPTAPADAGPEGGSRGATK</sequence>
<gene>
    <name evidence="1" type="ORF">EAS64_24380</name>
</gene>
<dbReference type="OrthoDB" id="4828421at2"/>
<evidence type="ECO:0000313" key="1">
    <source>
        <dbReference type="EMBL" id="TVZ03519.1"/>
    </source>
</evidence>
<protein>
    <submittedName>
        <fullName evidence="1">Uncharacterized protein</fullName>
    </submittedName>
</protein>
<dbReference type="Proteomes" id="UP000460272">
    <property type="component" value="Unassembled WGS sequence"/>
</dbReference>
<comment type="caution">
    <text evidence="1">The sequence shown here is derived from an EMBL/GenBank/DDBJ whole genome shotgun (WGS) entry which is preliminary data.</text>
</comment>
<keyword evidence="2" id="KW-1185">Reference proteome</keyword>
<evidence type="ECO:0000313" key="2">
    <source>
        <dbReference type="Proteomes" id="UP000460272"/>
    </source>
</evidence>
<dbReference type="EMBL" id="RPFW01000004">
    <property type="protein sequence ID" value="TVZ03519.1"/>
    <property type="molecule type" value="Genomic_DNA"/>
</dbReference>
<dbReference type="RefSeq" id="WP_145856367.1">
    <property type="nucleotide sequence ID" value="NZ_RPFW01000004.1"/>
</dbReference>
<dbReference type="AlphaFoldDB" id="A0A6P2BWL0"/>
<name>A0A6P2BWL0_9ACTN</name>